<dbReference type="AlphaFoldDB" id="A0A0A9DTT1"/>
<dbReference type="EMBL" id="GBRH01206689">
    <property type="protein sequence ID" value="JAD91206.1"/>
    <property type="molecule type" value="Transcribed_RNA"/>
</dbReference>
<reference evidence="1" key="2">
    <citation type="journal article" date="2015" name="Data Brief">
        <title>Shoot transcriptome of the giant reed, Arundo donax.</title>
        <authorList>
            <person name="Barrero R.A."/>
            <person name="Guerrero F.D."/>
            <person name="Moolhuijzen P."/>
            <person name="Goolsby J.A."/>
            <person name="Tidwell J."/>
            <person name="Bellgard S.E."/>
            <person name="Bellgard M.I."/>
        </authorList>
    </citation>
    <scope>NUCLEOTIDE SEQUENCE</scope>
    <source>
        <tissue evidence="1">Shoot tissue taken approximately 20 cm above the soil surface</tissue>
    </source>
</reference>
<proteinExistence type="predicted"/>
<sequence length="67" mass="7517">MLFHLPRHINRPSAENVGKVMRQLTLAGVIKAPAPLRSFSYISILGFPFVEPADLPCSLSSRTRRRV</sequence>
<name>A0A0A9DTT1_ARUDO</name>
<organism evidence="1">
    <name type="scientific">Arundo donax</name>
    <name type="common">Giant reed</name>
    <name type="synonym">Donax arundinaceus</name>
    <dbReference type="NCBI Taxonomy" id="35708"/>
    <lineage>
        <taxon>Eukaryota</taxon>
        <taxon>Viridiplantae</taxon>
        <taxon>Streptophyta</taxon>
        <taxon>Embryophyta</taxon>
        <taxon>Tracheophyta</taxon>
        <taxon>Spermatophyta</taxon>
        <taxon>Magnoliopsida</taxon>
        <taxon>Liliopsida</taxon>
        <taxon>Poales</taxon>
        <taxon>Poaceae</taxon>
        <taxon>PACMAD clade</taxon>
        <taxon>Arundinoideae</taxon>
        <taxon>Arundineae</taxon>
        <taxon>Arundo</taxon>
    </lineage>
</organism>
<reference evidence="1" key="1">
    <citation type="submission" date="2014-09" db="EMBL/GenBank/DDBJ databases">
        <authorList>
            <person name="Magalhaes I.L.F."/>
            <person name="Oliveira U."/>
            <person name="Santos F.R."/>
            <person name="Vidigal T.H.D.A."/>
            <person name="Brescovit A.D."/>
            <person name="Santos A.J."/>
        </authorList>
    </citation>
    <scope>NUCLEOTIDE SEQUENCE</scope>
    <source>
        <tissue evidence="1">Shoot tissue taken approximately 20 cm above the soil surface</tissue>
    </source>
</reference>
<accession>A0A0A9DTT1</accession>
<evidence type="ECO:0000313" key="1">
    <source>
        <dbReference type="EMBL" id="JAD91206.1"/>
    </source>
</evidence>
<protein>
    <submittedName>
        <fullName evidence="1">Uncharacterized protein</fullName>
    </submittedName>
</protein>